<evidence type="ECO:0000256" key="1">
    <source>
        <dbReference type="SAM" id="MobiDB-lite"/>
    </source>
</evidence>
<dbReference type="Proteomes" id="UP001596496">
    <property type="component" value="Unassembled WGS sequence"/>
</dbReference>
<dbReference type="RefSeq" id="WP_380829084.1">
    <property type="nucleotide sequence ID" value="NZ_JBHTCG010000016.1"/>
</dbReference>
<feature type="region of interest" description="Disordered" evidence="1">
    <location>
        <begin position="32"/>
        <end position="86"/>
    </location>
</feature>
<evidence type="ECO:0000313" key="3">
    <source>
        <dbReference type="Proteomes" id="UP001596496"/>
    </source>
</evidence>
<organism evidence="2 3">
    <name type="scientific">Sphaerisporangium rhizosphaerae</name>
    <dbReference type="NCBI Taxonomy" id="2269375"/>
    <lineage>
        <taxon>Bacteria</taxon>
        <taxon>Bacillati</taxon>
        <taxon>Actinomycetota</taxon>
        <taxon>Actinomycetes</taxon>
        <taxon>Streptosporangiales</taxon>
        <taxon>Streptosporangiaceae</taxon>
        <taxon>Sphaerisporangium</taxon>
    </lineage>
</organism>
<reference evidence="3" key="1">
    <citation type="journal article" date="2019" name="Int. J. Syst. Evol. Microbiol.">
        <title>The Global Catalogue of Microorganisms (GCM) 10K type strain sequencing project: providing services to taxonomists for standard genome sequencing and annotation.</title>
        <authorList>
            <consortium name="The Broad Institute Genomics Platform"/>
            <consortium name="The Broad Institute Genome Sequencing Center for Infectious Disease"/>
            <person name="Wu L."/>
            <person name="Ma J."/>
        </authorList>
    </citation>
    <scope>NUCLEOTIDE SEQUENCE [LARGE SCALE GENOMIC DNA]</scope>
    <source>
        <strain evidence="3">CECT 7649</strain>
    </source>
</reference>
<dbReference type="EMBL" id="JBHTCG010000016">
    <property type="protein sequence ID" value="MFC7385179.1"/>
    <property type="molecule type" value="Genomic_DNA"/>
</dbReference>
<accession>A0ABW2P723</accession>
<keyword evidence="3" id="KW-1185">Reference proteome</keyword>
<sequence>MTQGFYLKVVRGNPTAEELAALITVLSARAASQAGGDSGAHPSQNGAGAGLAPEPASAWLDGSRTARKPSAPSASAAAWRVSGWAG</sequence>
<dbReference type="Pfam" id="PF13822">
    <property type="entry name" value="ACC_epsilon"/>
    <property type="match status" value="1"/>
</dbReference>
<proteinExistence type="predicted"/>
<feature type="compositionally biased region" description="Low complexity" evidence="1">
    <location>
        <begin position="69"/>
        <end position="78"/>
    </location>
</feature>
<gene>
    <name evidence="2" type="ORF">ACFQSB_23420</name>
</gene>
<protein>
    <submittedName>
        <fullName evidence="2">Acyl-CoA carboxylase subunit epsilon</fullName>
    </submittedName>
</protein>
<name>A0ABW2P723_9ACTN</name>
<comment type="caution">
    <text evidence="2">The sequence shown here is derived from an EMBL/GenBank/DDBJ whole genome shotgun (WGS) entry which is preliminary data.</text>
</comment>
<evidence type="ECO:0000313" key="2">
    <source>
        <dbReference type="EMBL" id="MFC7385179.1"/>
    </source>
</evidence>
<dbReference type="InterPro" id="IPR032716">
    <property type="entry name" value="ACC_epsilon"/>
</dbReference>